<dbReference type="OrthoDB" id="1732255at2759"/>
<comment type="caution">
    <text evidence="1">The sequence shown here is derived from an EMBL/GenBank/DDBJ whole genome shotgun (WGS) entry which is preliminary data.</text>
</comment>
<keyword evidence="2" id="KW-1185">Reference proteome</keyword>
<dbReference type="InterPro" id="IPR036047">
    <property type="entry name" value="F-box-like_dom_sf"/>
</dbReference>
<dbReference type="AlphaFoldDB" id="A0A9D4Z7N4"/>
<organism evidence="1 2">
    <name type="scientific">Adiantum capillus-veneris</name>
    <name type="common">Maidenhair fern</name>
    <dbReference type="NCBI Taxonomy" id="13818"/>
    <lineage>
        <taxon>Eukaryota</taxon>
        <taxon>Viridiplantae</taxon>
        <taxon>Streptophyta</taxon>
        <taxon>Embryophyta</taxon>
        <taxon>Tracheophyta</taxon>
        <taxon>Polypodiopsida</taxon>
        <taxon>Polypodiidae</taxon>
        <taxon>Polypodiales</taxon>
        <taxon>Pteridineae</taxon>
        <taxon>Pteridaceae</taxon>
        <taxon>Vittarioideae</taxon>
        <taxon>Adiantum</taxon>
    </lineage>
</organism>
<dbReference type="InterPro" id="IPR032675">
    <property type="entry name" value="LRR_dom_sf"/>
</dbReference>
<name>A0A9D4Z7N4_ADICA</name>
<dbReference type="EMBL" id="JABFUD020000019">
    <property type="protein sequence ID" value="KAI5065378.1"/>
    <property type="molecule type" value="Genomic_DNA"/>
</dbReference>
<dbReference type="Proteomes" id="UP000886520">
    <property type="component" value="Chromosome 19"/>
</dbReference>
<reference evidence="1" key="1">
    <citation type="submission" date="2021-01" db="EMBL/GenBank/DDBJ databases">
        <title>Adiantum capillus-veneris genome.</title>
        <authorList>
            <person name="Fang Y."/>
            <person name="Liao Q."/>
        </authorList>
    </citation>
    <scope>NUCLEOTIDE SEQUENCE</scope>
    <source>
        <strain evidence="1">H3</strain>
        <tissue evidence="1">Leaf</tissue>
    </source>
</reference>
<dbReference type="SUPFAM" id="SSF52047">
    <property type="entry name" value="RNI-like"/>
    <property type="match status" value="1"/>
</dbReference>
<dbReference type="PANTHER" id="PTHR31639:SF256">
    <property type="entry name" value="OS07G0242900 PROTEIN"/>
    <property type="match status" value="1"/>
</dbReference>
<dbReference type="PANTHER" id="PTHR31639">
    <property type="entry name" value="F-BOX PROTEIN-LIKE"/>
    <property type="match status" value="1"/>
</dbReference>
<proteinExistence type="predicted"/>
<evidence type="ECO:0000313" key="2">
    <source>
        <dbReference type="Proteomes" id="UP000886520"/>
    </source>
</evidence>
<evidence type="ECO:0000313" key="1">
    <source>
        <dbReference type="EMBL" id="KAI5065378.1"/>
    </source>
</evidence>
<dbReference type="SUPFAM" id="SSF81383">
    <property type="entry name" value="F-box domain"/>
    <property type="match status" value="1"/>
</dbReference>
<protein>
    <recommendedName>
        <fullName evidence="3">F-box domain-containing protein</fullName>
    </recommendedName>
</protein>
<sequence>MDSFPAELVGKILSRMVRARDIAVASVACRKWREAATSYIRKLSFDDLDWPKVIEKQDFAGVRELIIAETVMRTTCLKELAIRCEYGKKSKMHAGMLTACLLHVKHVLKSFTLTSPLMPNVNVFERLASDASILEHLEWHHAYIPRVNRFVNGFPSLVSLALDTVIDGLSAQHFVRILSLFPRLKHLSLKNLCVTEAPSKMELNICNLETLDIDCMMTEVSSVLVLHDNKLGRLCLYMKAMPSGRLHWRRKLEGNAESMQELRLVGVQVAEFTAGDCLGRLELDGVNIRVLEISKNNLQHLLIDESEIGQLKVENMDSLRVLELLNSADFENAWLRMYSKIICKAGLGLCRLTIQGSLPYKGLINLDAICYAFPCLQALTMDYPNIYIVESMVDPPCFEEMGNVVVNTVMLPENCVAFSEWIAELLQRCPNLRSVVIMLDVALTTEPFENYDFIGELTSLLIPIVNPYPHINVTFEFA</sequence>
<gene>
    <name evidence="1" type="ORF">GOP47_0020073</name>
</gene>
<dbReference type="Gene3D" id="3.80.10.10">
    <property type="entry name" value="Ribonuclease Inhibitor"/>
    <property type="match status" value="1"/>
</dbReference>
<evidence type="ECO:0008006" key="3">
    <source>
        <dbReference type="Google" id="ProtNLM"/>
    </source>
</evidence>
<accession>A0A9D4Z7N4</accession>